<proteinExistence type="inferred from homology"/>
<dbReference type="Pfam" id="PF03814">
    <property type="entry name" value="KdpA"/>
    <property type="match status" value="2"/>
</dbReference>
<dbReference type="PANTHER" id="PTHR30607">
    <property type="entry name" value="POTASSIUM-TRANSPORTING ATPASE A CHAIN"/>
    <property type="match status" value="1"/>
</dbReference>
<keyword evidence="7 9" id="KW-0406">Ion transport</keyword>
<keyword evidence="6 9" id="KW-1133">Transmembrane helix</keyword>
<keyword evidence="2 9" id="KW-1003">Cell membrane</keyword>
<feature type="transmembrane region" description="Helical" evidence="9">
    <location>
        <begin position="133"/>
        <end position="155"/>
    </location>
</feature>
<comment type="function">
    <text evidence="9">Part of the high-affinity ATP-driven potassium transport (or Kdp) system, which catalyzes the hydrolysis of ATP coupled with the electrogenic transport of potassium into the cytoplasm. This subunit binds the extracellular potassium ions and delivers the ions to the membrane domain of KdpB through an intramembrane tunnel.</text>
</comment>
<keyword evidence="1 9" id="KW-0813">Transport</keyword>
<comment type="similarity">
    <text evidence="9">Belongs to the KdpA family.</text>
</comment>
<feature type="transmembrane region" description="Helical" evidence="9">
    <location>
        <begin position="64"/>
        <end position="86"/>
    </location>
</feature>
<feature type="transmembrane region" description="Helical" evidence="9">
    <location>
        <begin position="339"/>
        <end position="358"/>
    </location>
</feature>
<dbReference type="GO" id="GO:0005886">
    <property type="term" value="C:plasma membrane"/>
    <property type="evidence" value="ECO:0007669"/>
    <property type="project" value="UniProtKB-SubCell"/>
</dbReference>
<comment type="subunit">
    <text evidence="9">The system is composed of three essential subunits: KdpA, KdpB and KdpC.</text>
</comment>
<dbReference type="RefSeq" id="WP_010341962.1">
    <property type="nucleotide sequence ID" value="NZ_CP132343.1"/>
</dbReference>
<gene>
    <name evidence="9" type="primary">kdpA</name>
    <name evidence="11" type="ORF">XsacCFBP4641_13375</name>
</gene>
<feature type="transmembrane region" description="Helical" evidence="9">
    <location>
        <begin position="421"/>
        <end position="446"/>
    </location>
</feature>
<keyword evidence="3 9" id="KW-0633">Potassium transport</keyword>
<feature type="transmembrane region" description="Helical" evidence="9">
    <location>
        <begin position="6"/>
        <end position="23"/>
    </location>
</feature>
<feature type="transmembrane region" description="Helical" evidence="9">
    <location>
        <begin position="230"/>
        <end position="247"/>
    </location>
</feature>
<evidence type="ECO:0000256" key="4">
    <source>
        <dbReference type="ARBA" id="ARBA00022692"/>
    </source>
</evidence>
<keyword evidence="8 9" id="KW-0472">Membrane</keyword>
<feature type="region of interest" description="Disordered" evidence="10">
    <location>
        <begin position="174"/>
        <end position="193"/>
    </location>
</feature>
<evidence type="ECO:0000256" key="9">
    <source>
        <dbReference type="HAMAP-Rule" id="MF_00275"/>
    </source>
</evidence>
<evidence type="ECO:0000256" key="7">
    <source>
        <dbReference type="ARBA" id="ARBA00023065"/>
    </source>
</evidence>
<feature type="transmembrane region" description="Helical" evidence="9">
    <location>
        <begin position="576"/>
        <end position="598"/>
    </location>
</feature>
<evidence type="ECO:0000256" key="5">
    <source>
        <dbReference type="ARBA" id="ARBA00022958"/>
    </source>
</evidence>
<keyword evidence="4 9" id="KW-0812">Transmembrane</keyword>
<evidence type="ECO:0000256" key="2">
    <source>
        <dbReference type="ARBA" id="ARBA00022475"/>
    </source>
</evidence>
<reference evidence="11 12" key="1">
    <citation type="submission" date="2016-08" db="EMBL/GenBank/DDBJ databases">
        <authorList>
            <person name="Seilhamer J.J."/>
        </authorList>
    </citation>
    <scope>NUCLEOTIDE SEQUENCE [LARGE SCALE GENOMIC DNA]</scope>
    <source>
        <strain evidence="11 12">CFBP4641</strain>
    </source>
</reference>
<comment type="caution">
    <text evidence="11">The sequence shown here is derived from an EMBL/GenBank/DDBJ whole genome shotgun (WGS) entry which is preliminary data.</text>
</comment>
<evidence type="ECO:0000313" key="12">
    <source>
        <dbReference type="Proteomes" id="UP000247346"/>
    </source>
</evidence>
<name>A0A2P5Z2X3_9XANT</name>
<dbReference type="EMBL" id="MDEK01000011">
    <property type="protein sequence ID" value="PPU81954.1"/>
    <property type="molecule type" value="Genomic_DNA"/>
</dbReference>
<feature type="transmembrane region" description="Helical" evidence="9">
    <location>
        <begin position="307"/>
        <end position="327"/>
    </location>
</feature>
<dbReference type="STRING" id="56458.SB85_09150"/>
<protein>
    <recommendedName>
        <fullName evidence="9">Potassium-transporting ATPase potassium-binding subunit</fullName>
    </recommendedName>
    <alternativeName>
        <fullName evidence="9">ATP phosphohydrolase [potassium-transporting] A chain</fullName>
    </alternativeName>
    <alternativeName>
        <fullName evidence="9">Potassium-binding and translocating subunit A</fullName>
    </alternativeName>
    <alternativeName>
        <fullName evidence="9">Potassium-translocating ATPase A chain</fullName>
    </alternativeName>
</protein>
<dbReference type="OrthoDB" id="9763796at2"/>
<evidence type="ECO:0000256" key="10">
    <source>
        <dbReference type="SAM" id="MobiDB-lite"/>
    </source>
</evidence>
<dbReference type="GO" id="GO:0030955">
    <property type="term" value="F:potassium ion binding"/>
    <property type="evidence" value="ECO:0007669"/>
    <property type="project" value="UniProtKB-UniRule"/>
</dbReference>
<evidence type="ECO:0000256" key="1">
    <source>
        <dbReference type="ARBA" id="ARBA00022448"/>
    </source>
</evidence>
<dbReference type="PIRSF" id="PIRSF001294">
    <property type="entry name" value="K_ATPaseA"/>
    <property type="match status" value="1"/>
</dbReference>
<dbReference type="HAMAP" id="MF_00275">
    <property type="entry name" value="KdpA"/>
    <property type="match status" value="1"/>
</dbReference>
<dbReference type="AlphaFoldDB" id="A0A2P5Z2X3"/>
<accession>A0A2P5Z2X3</accession>
<evidence type="ECO:0000256" key="8">
    <source>
        <dbReference type="ARBA" id="ARBA00023136"/>
    </source>
</evidence>
<keyword evidence="5 9" id="KW-0630">Potassium</keyword>
<dbReference type="GeneID" id="93877740"/>
<dbReference type="NCBIfam" id="TIGR00680">
    <property type="entry name" value="kdpA"/>
    <property type="match status" value="1"/>
</dbReference>
<feature type="transmembrane region" description="Helical" evidence="9">
    <location>
        <begin position="530"/>
        <end position="555"/>
    </location>
</feature>
<sequence length="611" mass="64525">MIDTLLVYALALLLGWPLGLYLAKVMRGAPMRGDALFGWIERPLYRLLGTDPARGMHWRAYAGAFLASNLVLGVLVFALFVTQAWLPFNPDAVPNMRWDVALHTMISFLTNTDQQHYSGQAQLSYLSQAVGVVGLQFITPMMGLALVAATLRGLFGGRTVARSADALSASAATVSARPGMTGPDDPEPMASRHGRLPAAASVGLQHQAMREDDVDLGNYWADVIRPTLRFLLPLCLLWTLLLTQQGVPSTLAAGPVATPLDASAGQQTQKIPLGPVAAMVAIKQLGTNGGGWYGPNSAMALENPTPFSNLLEMLGIVLIPVAVAFMVGPFTGRRKFTALVFGSMLVMSLASTALSMWAEGNAASTASAALMEGKEVRLGVDSSAAWSSLTTQTSNGSVNAMHDSLAPLTGGVAMVNMLINAIWGGIGCGLQQFLVYLLLSVFLAGLMTGRTPELFGRKIEAPEVRLLALLILLQPLVLLGFTAVTLALPASMSATSNPGFHGISQVFYEYTSAFANNGSGFEGLGDGIPWWNLSCAAVLLLGRYPALIVPLIVAAQLARKRVAPETGGSLQVETPTFALTLIAVIVILTVLQFTPALVLGPIADHLTLAAH</sequence>
<feature type="transmembrane region" description="Helical" evidence="9">
    <location>
        <begin position="466"/>
        <end position="488"/>
    </location>
</feature>
<evidence type="ECO:0000256" key="6">
    <source>
        <dbReference type="ARBA" id="ARBA00022989"/>
    </source>
</evidence>
<organism evidence="11 12">
    <name type="scientific">Xanthomonas sacchari</name>
    <dbReference type="NCBI Taxonomy" id="56458"/>
    <lineage>
        <taxon>Bacteria</taxon>
        <taxon>Pseudomonadati</taxon>
        <taxon>Pseudomonadota</taxon>
        <taxon>Gammaproteobacteria</taxon>
        <taxon>Lysobacterales</taxon>
        <taxon>Lysobacteraceae</taxon>
        <taxon>Xanthomonas</taxon>
    </lineage>
</organism>
<comment type="subcellular location">
    <subcellularLocation>
        <location evidence="9">Cell membrane</location>
        <topology evidence="9">Multi-pass membrane protein</topology>
    </subcellularLocation>
</comment>
<dbReference type="Proteomes" id="UP000247346">
    <property type="component" value="Unassembled WGS sequence"/>
</dbReference>
<evidence type="ECO:0000256" key="3">
    <source>
        <dbReference type="ARBA" id="ARBA00022538"/>
    </source>
</evidence>
<evidence type="ECO:0000313" key="11">
    <source>
        <dbReference type="EMBL" id="PPU81954.1"/>
    </source>
</evidence>
<dbReference type="GO" id="GO:0008556">
    <property type="term" value="F:P-type potassium transmembrane transporter activity"/>
    <property type="evidence" value="ECO:0007669"/>
    <property type="project" value="InterPro"/>
</dbReference>
<dbReference type="PANTHER" id="PTHR30607:SF2">
    <property type="entry name" value="POTASSIUM-TRANSPORTING ATPASE POTASSIUM-BINDING SUBUNIT"/>
    <property type="match status" value="1"/>
</dbReference>
<dbReference type="InterPro" id="IPR004623">
    <property type="entry name" value="KdpA"/>
</dbReference>